<reference evidence="3 4" key="1">
    <citation type="journal article" date="2019" name="Environ. Microbiol.">
        <title>Species interactions and distinct microbial communities in high Arctic permafrost affected cryosols are associated with the CH4 and CO2 gas fluxes.</title>
        <authorList>
            <person name="Altshuler I."/>
            <person name="Hamel J."/>
            <person name="Turney S."/>
            <person name="Magnuson E."/>
            <person name="Levesque R."/>
            <person name="Greer C."/>
            <person name="Whyte L.G."/>
        </authorList>
    </citation>
    <scope>NUCLEOTIDE SEQUENCE [LARGE SCALE GENOMIC DNA]</scope>
    <source>
        <strain evidence="3 4">S9.3B</strain>
    </source>
</reference>
<name>A0A502FJI0_9PROT</name>
<dbReference type="InterPro" id="IPR000073">
    <property type="entry name" value="AB_hydrolase_1"/>
</dbReference>
<dbReference type="AlphaFoldDB" id="A0A502FJI0"/>
<gene>
    <name evidence="3" type="ORF">EAH89_20845</name>
</gene>
<dbReference type="SUPFAM" id="SSF53474">
    <property type="entry name" value="alpha/beta-Hydrolases"/>
    <property type="match status" value="1"/>
</dbReference>
<dbReference type="InterPro" id="IPR029058">
    <property type="entry name" value="AB_hydrolase_fold"/>
</dbReference>
<organism evidence="3 4">
    <name type="scientific">Muricoccus nepalensis</name>
    <dbReference type="NCBI Taxonomy" id="1854500"/>
    <lineage>
        <taxon>Bacteria</taxon>
        <taxon>Pseudomonadati</taxon>
        <taxon>Pseudomonadota</taxon>
        <taxon>Alphaproteobacteria</taxon>
        <taxon>Acetobacterales</taxon>
        <taxon>Roseomonadaceae</taxon>
        <taxon>Muricoccus</taxon>
    </lineage>
</organism>
<evidence type="ECO:0000313" key="4">
    <source>
        <dbReference type="Proteomes" id="UP000317078"/>
    </source>
</evidence>
<comment type="caution">
    <text evidence="3">The sequence shown here is derived from an EMBL/GenBank/DDBJ whole genome shotgun (WGS) entry which is preliminary data.</text>
</comment>
<dbReference type="OrthoDB" id="9767934at2"/>
<sequence>MSHRRGPRPLPAHLTLALGRAWLSLASIPSAPMPGMAPSAPGSMPWSASWPGFAPRSPEARAEHRRILHALRGGADPEGFRAAVLRRLQQEDAALLRGIVAYRDHPWRRDLPAPPTLWSDGPARLLDYGGADRAAPAALFVPSLVNRASVLDLMPGHSMLRWMAGAGLRPLLLDWGEPGAAEHRLSLGDLIAGRLERGLAAAARAAGGPVVLVGYCMGGLLALAAALRRPDLVRGLVLLATPWDFHAGGAEARARARASADILPSLEPVMAATGGLPVDFLQLAFAGLDPFGIARKFRAFGRLDPASPRAAHFVALEDWLNDGVPLPAPVARECLGGWYGANTPLSGEWRVAGEAVDPAAWRGPAFVAIPRGDRIVPPESARALAARLPAATVLDVPAGHIGMAAGLRAETALWRPLRDWVLGLPRGAGRAPDAE</sequence>
<dbReference type="EMBL" id="RCZP01000027">
    <property type="protein sequence ID" value="TPG49615.1"/>
    <property type="molecule type" value="Genomic_DNA"/>
</dbReference>
<feature type="chain" id="PRO_5021422793" evidence="1">
    <location>
        <begin position="27"/>
        <end position="435"/>
    </location>
</feature>
<accession>A0A502FJI0</accession>
<dbReference type="Gene3D" id="3.40.50.1820">
    <property type="entry name" value="alpha/beta hydrolase"/>
    <property type="match status" value="1"/>
</dbReference>
<evidence type="ECO:0000313" key="3">
    <source>
        <dbReference type="EMBL" id="TPG49615.1"/>
    </source>
</evidence>
<feature type="signal peptide" evidence="1">
    <location>
        <begin position="1"/>
        <end position="26"/>
    </location>
</feature>
<proteinExistence type="predicted"/>
<evidence type="ECO:0000256" key="1">
    <source>
        <dbReference type="SAM" id="SignalP"/>
    </source>
</evidence>
<evidence type="ECO:0000259" key="2">
    <source>
        <dbReference type="Pfam" id="PF00561"/>
    </source>
</evidence>
<dbReference type="GO" id="GO:0016787">
    <property type="term" value="F:hydrolase activity"/>
    <property type="evidence" value="ECO:0007669"/>
    <property type="project" value="UniProtKB-KW"/>
</dbReference>
<feature type="domain" description="AB hydrolase-1" evidence="2">
    <location>
        <begin position="208"/>
        <end position="402"/>
    </location>
</feature>
<keyword evidence="4" id="KW-1185">Reference proteome</keyword>
<dbReference type="Pfam" id="PF00561">
    <property type="entry name" value="Abhydrolase_1"/>
    <property type="match status" value="1"/>
</dbReference>
<dbReference type="PANTHER" id="PTHR36837">
    <property type="entry name" value="POLY(3-HYDROXYALKANOATE) POLYMERASE SUBUNIT PHAC"/>
    <property type="match status" value="1"/>
</dbReference>
<dbReference type="InterPro" id="IPR051321">
    <property type="entry name" value="PHA/PHB_synthase"/>
</dbReference>
<keyword evidence="3" id="KW-0378">Hydrolase</keyword>
<protein>
    <submittedName>
        <fullName evidence="3">Alpha/beta fold hydrolase</fullName>
    </submittedName>
</protein>
<keyword evidence="1" id="KW-0732">Signal</keyword>
<dbReference type="PANTHER" id="PTHR36837:SF2">
    <property type="entry name" value="POLY(3-HYDROXYALKANOATE) POLYMERASE SUBUNIT PHAC"/>
    <property type="match status" value="1"/>
</dbReference>
<dbReference type="Proteomes" id="UP000317078">
    <property type="component" value="Unassembled WGS sequence"/>
</dbReference>